<name>A0A7Y8C5Z0_9PSED</name>
<dbReference type="PANTHER" id="PTHR43798:SF29">
    <property type="entry name" value="AB HYDROLASE-1 DOMAIN-CONTAINING PROTEIN"/>
    <property type="match status" value="1"/>
</dbReference>
<dbReference type="InterPro" id="IPR029058">
    <property type="entry name" value="AB_hydrolase_fold"/>
</dbReference>
<dbReference type="RefSeq" id="WP_177105349.1">
    <property type="nucleotide sequence ID" value="NZ_JACAQB010000026.1"/>
</dbReference>
<dbReference type="Gene3D" id="3.40.50.1820">
    <property type="entry name" value="alpha/beta hydrolase"/>
    <property type="match status" value="1"/>
</dbReference>
<dbReference type="EMBL" id="JACAQB010000026">
    <property type="protein sequence ID" value="NWB99797.1"/>
    <property type="molecule type" value="Genomic_DNA"/>
</dbReference>
<reference evidence="2 3" key="1">
    <citation type="submission" date="2020-04" db="EMBL/GenBank/DDBJ databases">
        <title>Molecular characterization of pseudomonads from Agaricus bisporus reveal novel blotch 2 pathogens in Western Europe.</title>
        <authorList>
            <person name="Taparia T."/>
            <person name="Krijger M."/>
            <person name="Haynes E."/>
            <person name="Elpinstone J.G."/>
            <person name="Noble R."/>
            <person name="Van Der Wolf J."/>
        </authorList>
    </citation>
    <scope>NUCLEOTIDE SEQUENCE [LARGE SCALE GENOMIC DNA]</scope>
    <source>
        <strain evidence="2 3">H7001</strain>
    </source>
</reference>
<dbReference type="GO" id="GO:0016787">
    <property type="term" value="F:hydrolase activity"/>
    <property type="evidence" value="ECO:0007669"/>
    <property type="project" value="UniProtKB-KW"/>
</dbReference>
<evidence type="ECO:0000259" key="1">
    <source>
        <dbReference type="Pfam" id="PF12146"/>
    </source>
</evidence>
<proteinExistence type="predicted"/>
<comment type="caution">
    <text evidence="2">The sequence shown here is derived from an EMBL/GenBank/DDBJ whole genome shotgun (WGS) entry which is preliminary data.</text>
</comment>
<dbReference type="Proteomes" id="UP000539985">
    <property type="component" value="Unassembled WGS sequence"/>
</dbReference>
<protein>
    <submittedName>
        <fullName evidence="2">Alpha/beta fold hydrolase</fullName>
    </submittedName>
</protein>
<dbReference type="InterPro" id="IPR050266">
    <property type="entry name" value="AB_hydrolase_sf"/>
</dbReference>
<keyword evidence="2" id="KW-0378">Hydrolase</keyword>
<dbReference type="SUPFAM" id="SSF53474">
    <property type="entry name" value="alpha/beta-Hydrolases"/>
    <property type="match status" value="1"/>
</dbReference>
<dbReference type="PRINTS" id="PR00111">
    <property type="entry name" value="ABHYDROLASE"/>
</dbReference>
<dbReference type="InterPro" id="IPR000073">
    <property type="entry name" value="AB_hydrolase_1"/>
</dbReference>
<dbReference type="Pfam" id="PF12146">
    <property type="entry name" value="Hydrolase_4"/>
    <property type="match status" value="1"/>
</dbReference>
<evidence type="ECO:0000313" key="3">
    <source>
        <dbReference type="Proteomes" id="UP000539985"/>
    </source>
</evidence>
<evidence type="ECO:0000313" key="2">
    <source>
        <dbReference type="EMBL" id="NWB99797.1"/>
    </source>
</evidence>
<dbReference type="PANTHER" id="PTHR43798">
    <property type="entry name" value="MONOACYLGLYCEROL LIPASE"/>
    <property type="match status" value="1"/>
</dbReference>
<gene>
    <name evidence="2" type="ORF">HX882_28415</name>
</gene>
<accession>A0A7Y8C5Z0</accession>
<organism evidence="2 3">
    <name type="scientific">Pseudomonas gingeri</name>
    <dbReference type="NCBI Taxonomy" id="117681"/>
    <lineage>
        <taxon>Bacteria</taxon>
        <taxon>Pseudomonadati</taxon>
        <taxon>Pseudomonadota</taxon>
        <taxon>Gammaproteobacteria</taxon>
        <taxon>Pseudomonadales</taxon>
        <taxon>Pseudomonadaceae</taxon>
        <taxon>Pseudomonas</taxon>
    </lineage>
</organism>
<feature type="domain" description="Serine aminopeptidase S33" evidence="1">
    <location>
        <begin position="57"/>
        <end position="214"/>
    </location>
</feature>
<dbReference type="AlphaFoldDB" id="A0A7Y8C5Z0"/>
<dbReference type="InterPro" id="IPR022742">
    <property type="entry name" value="Hydrolase_4"/>
</dbReference>
<sequence length="235" mass="26125">MALNNTPLVLIPGLLCDERLWAQQKAVLEHARQIDIADVTLDSSISQMAQRILYEAPPLFALAALSMGGYVAMEIMRQAPERVTKLALIDTMVRPDDDARAKARRGLLALAQMGRFKGVTPQLLLKLMHPRCIGTHVADTVQAMAQAIGKDGFVRQQQAIIERPDYRPVLETIKVPTLIVVGEDDEITPPAESEEIHRGIPHSRLVLLPECGHLPPLEYPQLTTQLLSEWLDPVR</sequence>